<keyword evidence="1" id="KW-0732">Signal</keyword>
<evidence type="ECO:0000256" key="1">
    <source>
        <dbReference type="SAM" id="SignalP"/>
    </source>
</evidence>
<keyword evidence="3" id="KW-1185">Reference proteome</keyword>
<evidence type="ECO:0000313" key="3">
    <source>
        <dbReference type="Proteomes" id="UP000619238"/>
    </source>
</evidence>
<gene>
    <name evidence="2" type="ORF">H2O64_12785</name>
</gene>
<feature type="chain" id="PRO_5046697241" description="PepSY domain-containing protein" evidence="1">
    <location>
        <begin position="19"/>
        <end position="186"/>
    </location>
</feature>
<dbReference type="EMBL" id="JACGWS010000007">
    <property type="protein sequence ID" value="MBC8755545.1"/>
    <property type="molecule type" value="Genomic_DNA"/>
</dbReference>
<dbReference type="RefSeq" id="WP_187562595.1">
    <property type="nucleotide sequence ID" value="NZ_JACGWS010000007.1"/>
</dbReference>
<protein>
    <recommendedName>
        <fullName evidence="4">PepSY domain-containing protein</fullName>
    </recommendedName>
</protein>
<comment type="caution">
    <text evidence="2">The sequence shown here is derived from an EMBL/GenBank/DDBJ whole genome shotgun (WGS) entry which is preliminary data.</text>
</comment>
<dbReference type="Proteomes" id="UP000619238">
    <property type="component" value="Unassembled WGS sequence"/>
</dbReference>
<name>A0ABR7QAF4_9FLAO</name>
<reference evidence="2 3" key="1">
    <citation type="submission" date="2020-07" db="EMBL/GenBank/DDBJ databases">
        <title>Description of Kordia aestuariivivens sp. nov., isolated from a tidal flat.</title>
        <authorList>
            <person name="Park S."/>
            <person name="Yoon J.-H."/>
        </authorList>
    </citation>
    <scope>NUCLEOTIDE SEQUENCE [LARGE SCALE GENOMIC DNA]</scope>
    <source>
        <strain evidence="2 3">YSTF-M3</strain>
    </source>
</reference>
<dbReference type="SUPFAM" id="SSF160574">
    <property type="entry name" value="BT0923-like"/>
    <property type="match status" value="1"/>
</dbReference>
<sequence>MKHVCLILFLCGSLVCTAQNSHAYKKEERIEKKAFPKNALDLLDKTLPKKIKEVTYYKLQDSLKVSYEVKLKYNDQKYSIAFGKKGVLKDAEVIIQQKYITPRTLEKIKKYLYNTYASFRIKEIQRQYRNTKDNTAEDAIKDVFSNDKKPSYYYEIIAEVKIEKKRYFIEITFTKEGDFEVERILN</sequence>
<evidence type="ECO:0008006" key="4">
    <source>
        <dbReference type="Google" id="ProtNLM"/>
    </source>
</evidence>
<organism evidence="2 3">
    <name type="scientific">Kordia aestuariivivens</name>
    <dbReference type="NCBI Taxonomy" id="2759037"/>
    <lineage>
        <taxon>Bacteria</taxon>
        <taxon>Pseudomonadati</taxon>
        <taxon>Bacteroidota</taxon>
        <taxon>Flavobacteriia</taxon>
        <taxon>Flavobacteriales</taxon>
        <taxon>Flavobacteriaceae</taxon>
        <taxon>Kordia</taxon>
    </lineage>
</organism>
<evidence type="ECO:0000313" key="2">
    <source>
        <dbReference type="EMBL" id="MBC8755545.1"/>
    </source>
</evidence>
<feature type="signal peptide" evidence="1">
    <location>
        <begin position="1"/>
        <end position="18"/>
    </location>
</feature>
<proteinExistence type="predicted"/>
<accession>A0ABR7QAF4</accession>